<dbReference type="Gene3D" id="3.60.10.10">
    <property type="entry name" value="Endonuclease/exonuclease/phosphatase"/>
    <property type="match status" value="1"/>
</dbReference>
<feature type="non-terminal residue" evidence="1">
    <location>
        <position position="1"/>
    </location>
</feature>
<accession>A0ABN7WWX1</accession>
<dbReference type="Proteomes" id="UP000789901">
    <property type="component" value="Unassembled WGS sequence"/>
</dbReference>
<dbReference type="InterPro" id="IPR036691">
    <property type="entry name" value="Endo/exonu/phosph_ase_sf"/>
</dbReference>
<sequence>SGHNWNLKNKHQQREARGIFKNMSPYKGFWSGSAEKKNKGSGMGFLIRSTIEKHVGKIEHINEYLLVVYLYFKKCSLMIINTYIPQTEKDAVKIIINTIQDRIKKHSNAFHIIVLGDLNHILKERDFKDIYRELNSEKKEYTWNNSHTFTRIDQILLDSKLRRMCIVASIEKMDSITGSNHDLALVVLRKQKDPNSATSTFGQFSKADKKSNRTKWCLDQASKENWKDYQNLL</sequence>
<protein>
    <submittedName>
        <fullName evidence="1">15179_t:CDS:1</fullName>
    </submittedName>
</protein>
<evidence type="ECO:0000313" key="2">
    <source>
        <dbReference type="Proteomes" id="UP000789901"/>
    </source>
</evidence>
<organism evidence="1 2">
    <name type="scientific">Gigaspora margarita</name>
    <dbReference type="NCBI Taxonomy" id="4874"/>
    <lineage>
        <taxon>Eukaryota</taxon>
        <taxon>Fungi</taxon>
        <taxon>Fungi incertae sedis</taxon>
        <taxon>Mucoromycota</taxon>
        <taxon>Glomeromycotina</taxon>
        <taxon>Glomeromycetes</taxon>
        <taxon>Diversisporales</taxon>
        <taxon>Gigasporaceae</taxon>
        <taxon>Gigaspora</taxon>
    </lineage>
</organism>
<proteinExistence type="predicted"/>
<comment type="caution">
    <text evidence="1">The sequence shown here is derived from an EMBL/GenBank/DDBJ whole genome shotgun (WGS) entry which is preliminary data.</text>
</comment>
<keyword evidence="2" id="KW-1185">Reference proteome</keyword>
<reference evidence="1 2" key="1">
    <citation type="submission" date="2021-06" db="EMBL/GenBank/DDBJ databases">
        <authorList>
            <person name="Kallberg Y."/>
            <person name="Tangrot J."/>
            <person name="Rosling A."/>
        </authorList>
    </citation>
    <scope>NUCLEOTIDE SEQUENCE [LARGE SCALE GENOMIC DNA]</scope>
    <source>
        <strain evidence="1 2">120-4 pot B 10/14</strain>
    </source>
</reference>
<dbReference type="SUPFAM" id="SSF56219">
    <property type="entry name" value="DNase I-like"/>
    <property type="match status" value="1"/>
</dbReference>
<dbReference type="EMBL" id="CAJVQB010069960">
    <property type="protein sequence ID" value="CAG8842722.1"/>
    <property type="molecule type" value="Genomic_DNA"/>
</dbReference>
<evidence type="ECO:0000313" key="1">
    <source>
        <dbReference type="EMBL" id="CAG8842722.1"/>
    </source>
</evidence>
<name>A0ABN7WWX1_GIGMA</name>
<gene>
    <name evidence="1" type="ORF">GMARGA_LOCUS36142</name>
</gene>